<name>A0A6J4HKQ7_9ACTN</name>
<dbReference type="Pfam" id="PF12282">
    <property type="entry name" value="GAF_PdtaS"/>
    <property type="match status" value="1"/>
</dbReference>
<comment type="catalytic activity">
    <reaction evidence="1">
        <text>ATP + protein L-histidine = ADP + protein N-phospho-L-histidine.</text>
        <dbReference type="EC" id="2.7.13.3"/>
    </reaction>
</comment>
<keyword evidence="5" id="KW-0547">Nucleotide-binding</keyword>
<dbReference type="Pfam" id="PF02518">
    <property type="entry name" value="HATPase_c"/>
    <property type="match status" value="1"/>
</dbReference>
<dbReference type="InterPro" id="IPR011102">
    <property type="entry name" value="Sig_transdc_His_kinase_HWE"/>
</dbReference>
<keyword evidence="7" id="KW-0067">ATP-binding</keyword>
<evidence type="ECO:0000256" key="5">
    <source>
        <dbReference type="ARBA" id="ARBA00022741"/>
    </source>
</evidence>
<dbReference type="InterPro" id="IPR005467">
    <property type="entry name" value="His_kinase_dom"/>
</dbReference>
<dbReference type="SMART" id="SM00911">
    <property type="entry name" value="HWE_HK"/>
    <property type="match status" value="1"/>
</dbReference>
<dbReference type="SUPFAM" id="SSF55874">
    <property type="entry name" value="ATPase domain of HSP90 chaperone/DNA topoisomerase II/histidine kinase"/>
    <property type="match status" value="1"/>
</dbReference>
<evidence type="ECO:0000256" key="2">
    <source>
        <dbReference type="ARBA" id="ARBA00012438"/>
    </source>
</evidence>
<dbReference type="AlphaFoldDB" id="A0A6J4HKQ7"/>
<keyword evidence="3" id="KW-0597">Phosphoprotein</keyword>
<dbReference type="InterPro" id="IPR022066">
    <property type="entry name" value="PdtaS_GAF"/>
</dbReference>
<dbReference type="GO" id="GO:0005524">
    <property type="term" value="F:ATP binding"/>
    <property type="evidence" value="ECO:0007669"/>
    <property type="project" value="UniProtKB-KW"/>
</dbReference>
<proteinExistence type="predicted"/>
<dbReference type="Gene3D" id="3.30.565.10">
    <property type="entry name" value="Histidine kinase-like ATPase, C-terminal domain"/>
    <property type="match status" value="1"/>
</dbReference>
<feature type="domain" description="Histidine kinase" evidence="8">
    <location>
        <begin position="286"/>
        <end position="484"/>
    </location>
</feature>
<keyword evidence="6" id="KW-0418">Kinase</keyword>
<evidence type="ECO:0000256" key="7">
    <source>
        <dbReference type="ARBA" id="ARBA00022840"/>
    </source>
</evidence>
<evidence type="ECO:0000256" key="6">
    <source>
        <dbReference type="ARBA" id="ARBA00022777"/>
    </source>
</evidence>
<dbReference type="Pfam" id="PF07568">
    <property type="entry name" value="HisKA_2"/>
    <property type="match status" value="1"/>
</dbReference>
<protein>
    <recommendedName>
        <fullName evidence="2">histidine kinase</fullName>
        <ecNumber evidence="2">2.7.13.3</ecNumber>
    </recommendedName>
</protein>
<dbReference type="InterPro" id="IPR003594">
    <property type="entry name" value="HATPase_dom"/>
</dbReference>
<evidence type="ECO:0000256" key="3">
    <source>
        <dbReference type="ARBA" id="ARBA00022553"/>
    </source>
</evidence>
<dbReference type="Gene3D" id="3.30.450.280">
    <property type="entry name" value="GAF domain"/>
    <property type="match status" value="1"/>
</dbReference>
<dbReference type="PROSITE" id="PS50109">
    <property type="entry name" value="HIS_KIN"/>
    <property type="match status" value="1"/>
</dbReference>
<dbReference type="SMART" id="SM00387">
    <property type="entry name" value="HATPase_c"/>
    <property type="match status" value="1"/>
</dbReference>
<evidence type="ECO:0000256" key="4">
    <source>
        <dbReference type="ARBA" id="ARBA00022679"/>
    </source>
</evidence>
<dbReference type="PANTHER" id="PTHR41523:SF8">
    <property type="entry name" value="ETHYLENE RESPONSE SENSOR PROTEIN"/>
    <property type="match status" value="1"/>
</dbReference>
<evidence type="ECO:0000313" key="9">
    <source>
        <dbReference type="EMBL" id="CAA9224924.1"/>
    </source>
</evidence>
<dbReference type="EC" id="2.7.13.3" evidence="2"/>
<evidence type="ECO:0000256" key="1">
    <source>
        <dbReference type="ARBA" id="ARBA00000085"/>
    </source>
</evidence>
<dbReference type="InterPro" id="IPR038424">
    <property type="entry name" value="H_kinase_PdtaS_GAF_sf"/>
</dbReference>
<evidence type="ECO:0000259" key="8">
    <source>
        <dbReference type="PROSITE" id="PS50109"/>
    </source>
</evidence>
<gene>
    <name evidence="9" type="ORF">AVDCRST_MAG10-863</name>
</gene>
<keyword evidence="4" id="KW-0808">Transferase</keyword>
<dbReference type="PANTHER" id="PTHR41523">
    <property type="entry name" value="TWO-COMPONENT SYSTEM SENSOR PROTEIN"/>
    <property type="match status" value="1"/>
</dbReference>
<sequence length="490" mass="52720">MAALAELARSIGLETPAIGHLQRLVASWGLLSDLCFSDLLLYVPTVPGDLSTFTILGQVRPTTSQTLYLDDEVGRVVPATDLPLVCSAWQLGEIVDGEATVHARGEIATVQCIPVRWKDAMLAVMARAAAPSVGRRPGELERVYVELFDGFARMITVGDFPFGAEETEVDEAPRVGDGVARLDASARVDFVSPNFVSALHRMGLHGNTQGARLGELGFDESPVRAAFAIGLPITQEIERKDVIVLLRCIPFLDHGRVTGAVVLLRDVSDLRRRDRLLVSKDATIREIHHRVKNNLQTISSLLRLHGRRLESPEARAALEESVRRIRSIALVHETLSAGASQEVDFGEIVRQLVRMVGEGIGSDERPVRLVVDGDPGEVRAEVATPLALVLTELLQNALEHGFPPESFADREVPASVVVTLANDGTRLMVRVADNGVGLPPGFTPDGSTLGLTIVRALVTTDLNGTIAMDTDGGTVVDVRVPVEPSATALS</sequence>
<organism evidence="9">
    <name type="scientific">uncultured Acidimicrobiales bacterium</name>
    <dbReference type="NCBI Taxonomy" id="310071"/>
    <lineage>
        <taxon>Bacteria</taxon>
        <taxon>Bacillati</taxon>
        <taxon>Actinomycetota</taxon>
        <taxon>Acidimicrobiia</taxon>
        <taxon>Acidimicrobiales</taxon>
        <taxon>environmental samples</taxon>
    </lineage>
</organism>
<dbReference type="InterPro" id="IPR011495">
    <property type="entry name" value="Sig_transdc_His_kin_sub2_dim/P"/>
</dbReference>
<reference evidence="9" key="1">
    <citation type="submission" date="2020-02" db="EMBL/GenBank/DDBJ databases">
        <authorList>
            <person name="Meier V. D."/>
        </authorList>
    </citation>
    <scope>NUCLEOTIDE SEQUENCE</scope>
    <source>
        <strain evidence="9">AVDCRST_MAG10</strain>
    </source>
</reference>
<dbReference type="Gene3D" id="3.30.450.20">
    <property type="entry name" value="PAS domain"/>
    <property type="match status" value="1"/>
</dbReference>
<accession>A0A6J4HKQ7</accession>
<dbReference type="EMBL" id="CADCTB010000057">
    <property type="protein sequence ID" value="CAA9224924.1"/>
    <property type="molecule type" value="Genomic_DNA"/>
</dbReference>
<dbReference type="InterPro" id="IPR036890">
    <property type="entry name" value="HATPase_C_sf"/>
</dbReference>
<dbReference type="GO" id="GO:0004673">
    <property type="term" value="F:protein histidine kinase activity"/>
    <property type="evidence" value="ECO:0007669"/>
    <property type="project" value="UniProtKB-EC"/>
</dbReference>